<gene>
    <name evidence="1" type="ORF">ASPCADRAFT_209413</name>
</gene>
<reference evidence="2" key="1">
    <citation type="journal article" date="2017" name="Genome Biol.">
        <title>Comparative genomics reveals high biological diversity and specific adaptations in the industrially and medically important fungal genus Aspergillus.</title>
        <authorList>
            <person name="de Vries R.P."/>
            <person name="Riley R."/>
            <person name="Wiebenga A."/>
            <person name="Aguilar-Osorio G."/>
            <person name="Amillis S."/>
            <person name="Uchima C.A."/>
            <person name="Anderluh G."/>
            <person name="Asadollahi M."/>
            <person name="Askin M."/>
            <person name="Barry K."/>
            <person name="Battaglia E."/>
            <person name="Bayram O."/>
            <person name="Benocci T."/>
            <person name="Braus-Stromeyer S.A."/>
            <person name="Caldana C."/>
            <person name="Canovas D."/>
            <person name="Cerqueira G.C."/>
            <person name="Chen F."/>
            <person name="Chen W."/>
            <person name="Choi C."/>
            <person name="Clum A."/>
            <person name="Dos Santos R.A."/>
            <person name="Damasio A.R."/>
            <person name="Diallinas G."/>
            <person name="Emri T."/>
            <person name="Fekete E."/>
            <person name="Flipphi M."/>
            <person name="Freyberg S."/>
            <person name="Gallo A."/>
            <person name="Gournas C."/>
            <person name="Habgood R."/>
            <person name="Hainaut M."/>
            <person name="Harispe M.L."/>
            <person name="Henrissat B."/>
            <person name="Hilden K.S."/>
            <person name="Hope R."/>
            <person name="Hossain A."/>
            <person name="Karabika E."/>
            <person name="Karaffa L."/>
            <person name="Karanyi Z."/>
            <person name="Krasevec N."/>
            <person name="Kuo A."/>
            <person name="Kusch H."/>
            <person name="LaButti K."/>
            <person name="Lagendijk E.L."/>
            <person name="Lapidus A."/>
            <person name="Levasseur A."/>
            <person name="Lindquist E."/>
            <person name="Lipzen A."/>
            <person name="Logrieco A.F."/>
            <person name="MacCabe A."/>
            <person name="Maekelae M.R."/>
            <person name="Malavazi I."/>
            <person name="Melin P."/>
            <person name="Meyer V."/>
            <person name="Mielnichuk N."/>
            <person name="Miskei M."/>
            <person name="Molnar A.P."/>
            <person name="Mule G."/>
            <person name="Ngan C.Y."/>
            <person name="Orejas M."/>
            <person name="Orosz E."/>
            <person name="Ouedraogo J.P."/>
            <person name="Overkamp K.M."/>
            <person name="Park H.-S."/>
            <person name="Perrone G."/>
            <person name="Piumi F."/>
            <person name="Punt P.J."/>
            <person name="Ram A.F."/>
            <person name="Ramon A."/>
            <person name="Rauscher S."/>
            <person name="Record E."/>
            <person name="Riano-Pachon D.M."/>
            <person name="Robert V."/>
            <person name="Roehrig J."/>
            <person name="Ruller R."/>
            <person name="Salamov A."/>
            <person name="Salih N.S."/>
            <person name="Samson R.A."/>
            <person name="Sandor E."/>
            <person name="Sanguinetti M."/>
            <person name="Schuetze T."/>
            <person name="Sepcic K."/>
            <person name="Shelest E."/>
            <person name="Sherlock G."/>
            <person name="Sophianopoulou V."/>
            <person name="Squina F.M."/>
            <person name="Sun H."/>
            <person name="Susca A."/>
            <person name="Todd R.B."/>
            <person name="Tsang A."/>
            <person name="Unkles S.E."/>
            <person name="van de Wiele N."/>
            <person name="van Rossen-Uffink D."/>
            <person name="Oliveira J.V."/>
            <person name="Vesth T.C."/>
            <person name="Visser J."/>
            <person name="Yu J.-H."/>
            <person name="Zhou M."/>
            <person name="Andersen M.R."/>
            <person name="Archer D.B."/>
            <person name="Baker S.E."/>
            <person name="Benoit I."/>
            <person name="Brakhage A.A."/>
            <person name="Braus G.H."/>
            <person name="Fischer R."/>
            <person name="Frisvad J.C."/>
            <person name="Goldman G.H."/>
            <person name="Houbraken J."/>
            <person name="Oakley B."/>
            <person name="Pocsi I."/>
            <person name="Scazzocchio C."/>
            <person name="Seiboth B."/>
            <person name="vanKuyk P.A."/>
            <person name="Wortman J."/>
            <person name="Dyer P.S."/>
            <person name="Grigoriev I.V."/>
        </authorList>
    </citation>
    <scope>NUCLEOTIDE SEQUENCE [LARGE SCALE GENOMIC DNA]</scope>
    <source>
        <strain evidence="2">ITEM 5010</strain>
    </source>
</reference>
<dbReference type="EMBL" id="KV907504">
    <property type="protein sequence ID" value="OOF93460.1"/>
    <property type="molecule type" value="Genomic_DNA"/>
</dbReference>
<evidence type="ECO:0000313" key="2">
    <source>
        <dbReference type="Proteomes" id="UP000188318"/>
    </source>
</evidence>
<keyword evidence="2" id="KW-1185">Reference proteome</keyword>
<protein>
    <submittedName>
        <fullName evidence="1">Uncharacterized protein</fullName>
    </submittedName>
</protein>
<organism evidence="1 2">
    <name type="scientific">Aspergillus carbonarius (strain ITEM 5010)</name>
    <dbReference type="NCBI Taxonomy" id="602072"/>
    <lineage>
        <taxon>Eukaryota</taxon>
        <taxon>Fungi</taxon>
        <taxon>Dikarya</taxon>
        <taxon>Ascomycota</taxon>
        <taxon>Pezizomycotina</taxon>
        <taxon>Eurotiomycetes</taxon>
        <taxon>Eurotiomycetidae</taxon>
        <taxon>Eurotiales</taxon>
        <taxon>Aspergillaceae</taxon>
        <taxon>Aspergillus</taxon>
        <taxon>Aspergillus subgen. Circumdati</taxon>
    </lineage>
</organism>
<accession>A0A1R3RG55</accession>
<dbReference type="VEuPathDB" id="FungiDB:ASPCADRAFT_209413"/>
<name>A0A1R3RG55_ASPC5</name>
<dbReference type="AlphaFoldDB" id="A0A1R3RG55"/>
<evidence type="ECO:0000313" key="1">
    <source>
        <dbReference type="EMBL" id="OOF93460.1"/>
    </source>
</evidence>
<sequence>MGIRMLQRIPAEKRNPFHLLNLMVSWTFILSSSYARSQSSLSNERSWKCRLLC</sequence>
<dbReference type="Proteomes" id="UP000188318">
    <property type="component" value="Unassembled WGS sequence"/>
</dbReference>
<proteinExistence type="predicted"/>